<comment type="caution">
    <text evidence="1">The sequence shown here is derived from an EMBL/GenBank/DDBJ whole genome shotgun (WGS) entry which is preliminary data.</text>
</comment>
<dbReference type="EMBL" id="JBHRTK010000012">
    <property type="protein sequence ID" value="MFC3207236.1"/>
    <property type="molecule type" value="Genomic_DNA"/>
</dbReference>
<dbReference type="RefSeq" id="WP_378221219.1">
    <property type="nucleotide sequence ID" value="NZ_JBHRTK010000012.1"/>
</dbReference>
<name>A0ABV7KDZ9_9HYPH</name>
<dbReference type="Gene3D" id="3.30.160.150">
    <property type="entry name" value="Lipoprotein like domain"/>
    <property type="match status" value="1"/>
</dbReference>
<dbReference type="PROSITE" id="PS51257">
    <property type="entry name" value="PROKAR_LIPOPROTEIN"/>
    <property type="match status" value="1"/>
</dbReference>
<keyword evidence="1" id="KW-0449">Lipoprotein</keyword>
<keyword evidence="2" id="KW-1185">Reference proteome</keyword>
<reference evidence="2" key="1">
    <citation type="journal article" date="2019" name="Int. J. Syst. Evol. Microbiol.">
        <title>The Global Catalogue of Microorganisms (GCM) 10K type strain sequencing project: providing services to taxonomists for standard genome sequencing and annotation.</title>
        <authorList>
            <consortium name="The Broad Institute Genomics Platform"/>
            <consortium name="The Broad Institute Genome Sequencing Center for Infectious Disease"/>
            <person name="Wu L."/>
            <person name="Ma J."/>
        </authorList>
    </citation>
    <scope>NUCLEOTIDE SEQUENCE [LARGE SCALE GENOMIC DNA]</scope>
    <source>
        <strain evidence="2">KCTC 52165</strain>
    </source>
</reference>
<dbReference type="Proteomes" id="UP001595583">
    <property type="component" value="Unassembled WGS sequence"/>
</dbReference>
<gene>
    <name evidence="1" type="primary">lptE</name>
    <name evidence="1" type="ORF">ACFOHJ_13490</name>
</gene>
<evidence type="ECO:0000313" key="2">
    <source>
        <dbReference type="Proteomes" id="UP001595583"/>
    </source>
</evidence>
<organism evidence="1 2">
    <name type="scientific">Aquamicrobium soli</name>
    <dbReference type="NCBI Taxonomy" id="1811518"/>
    <lineage>
        <taxon>Bacteria</taxon>
        <taxon>Pseudomonadati</taxon>
        <taxon>Pseudomonadota</taxon>
        <taxon>Alphaproteobacteria</taxon>
        <taxon>Hyphomicrobiales</taxon>
        <taxon>Phyllobacteriaceae</taxon>
        <taxon>Aquamicrobium</taxon>
    </lineage>
</organism>
<proteinExistence type="predicted"/>
<evidence type="ECO:0000313" key="1">
    <source>
        <dbReference type="EMBL" id="MFC3207236.1"/>
    </source>
</evidence>
<accession>A0ABV7KDZ9</accession>
<protein>
    <submittedName>
        <fullName evidence="1">LPS assembly lipoprotein LptE</fullName>
    </submittedName>
</protein>
<sequence>MSLPEPRKFQAGLAARAIALSGLIAAAAILSACTARPLYSNAPLSAGSQVGAATELASIAVKPVSTRYAQQVRNNLIFALSGGAGQPATPAYSLDLGVTERLSTAALVQTTRNEDIPTAGTVTLTAAYTLSDTATGKTVASGKRSITSSFDRPLQEFAAYRAQRDAEDRAARELAELLRLAIAQDLARR</sequence>